<evidence type="ECO:0000256" key="8">
    <source>
        <dbReference type="ARBA" id="ARBA00023002"/>
    </source>
</evidence>
<dbReference type="EMBL" id="RBKV01000001">
    <property type="protein sequence ID" value="RKR97614.1"/>
    <property type="molecule type" value="Genomic_DNA"/>
</dbReference>
<keyword evidence="4" id="KW-0285">Flavoprotein</keyword>
<keyword evidence="9" id="KW-0408">Iron</keyword>
<dbReference type="Gene3D" id="3.50.50.60">
    <property type="entry name" value="FAD/NAD(P)-binding domain"/>
    <property type="match status" value="1"/>
</dbReference>
<dbReference type="OrthoDB" id="289202at2"/>
<feature type="binding site" evidence="13">
    <location>
        <position position="473"/>
    </location>
    <ligand>
        <name>NADP(+)</name>
        <dbReference type="ChEBI" id="CHEBI:58349"/>
    </ligand>
</feature>
<feature type="binding site" evidence="12">
    <location>
        <position position="137"/>
    </location>
    <ligand>
        <name>FAD</name>
        <dbReference type="ChEBI" id="CHEBI:57692"/>
    </ligand>
</feature>
<dbReference type="PRINTS" id="PR00419">
    <property type="entry name" value="ADXRDTASE"/>
</dbReference>
<organism evidence="15 16">
    <name type="scientific">Williamsia marianensis</name>
    <dbReference type="NCBI Taxonomy" id="85044"/>
    <lineage>
        <taxon>Bacteria</taxon>
        <taxon>Bacillati</taxon>
        <taxon>Actinomycetota</taxon>
        <taxon>Actinomycetes</taxon>
        <taxon>Mycobacteriales</taxon>
        <taxon>Nocardiaceae</taxon>
        <taxon>Williamsia</taxon>
    </lineage>
</organism>
<dbReference type="InterPro" id="IPR017896">
    <property type="entry name" value="4Fe4S_Fe-S-bd"/>
</dbReference>
<dbReference type="RefSeq" id="WP_062794806.1">
    <property type="nucleotide sequence ID" value="NZ_CBCRXS010000007.1"/>
</dbReference>
<comment type="cofactor">
    <cofactor evidence="1 12">
        <name>FAD</name>
        <dbReference type="ChEBI" id="CHEBI:57692"/>
    </cofactor>
</comment>
<dbReference type="Pfam" id="PF07992">
    <property type="entry name" value="Pyr_redox_2"/>
    <property type="match status" value="1"/>
</dbReference>
<dbReference type="PANTHER" id="PTHR48467">
    <property type="entry name" value="GLUTAMATE SYNTHASE 1 [NADH], CHLOROPLASTIC-LIKE"/>
    <property type="match status" value="1"/>
</dbReference>
<evidence type="ECO:0000256" key="2">
    <source>
        <dbReference type="ARBA" id="ARBA00008312"/>
    </source>
</evidence>
<feature type="binding site" evidence="12">
    <location>
        <position position="466"/>
    </location>
    <ligand>
        <name>FAD</name>
        <dbReference type="ChEBI" id="CHEBI:57692"/>
    </ligand>
</feature>
<evidence type="ECO:0000256" key="9">
    <source>
        <dbReference type="ARBA" id="ARBA00023004"/>
    </source>
</evidence>
<feature type="binding site" evidence="13">
    <location>
        <begin position="252"/>
        <end position="255"/>
    </location>
    <ligand>
        <name>NADP(+)</name>
        <dbReference type="ChEBI" id="CHEBI:58349"/>
    </ligand>
</feature>
<keyword evidence="8" id="KW-0560">Oxidoreductase</keyword>
<evidence type="ECO:0000313" key="16">
    <source>
        <dbReference type="Proteomes" id="UP000274762"/>
    </source>
</evidence>
<evidence type="ECO:0000256" key="5">
    <source>
        <dbReference type="ARBA" id="ARBA00022723"/>
    </source>
</evidence>
<dbReference type="InterPro" id="IPR021163">
    <property type="entry name" value="Ferredox_Rdtase_adrenod"/>
</dbReference>
<dbReference type="PROSITE" id="PS51379">
    <property type="entry name" value="4FE4S_FER_2"/>
    <property type="match status" value="2"/>
</dbReference>
<dbReference type="Gene3D" id="3.30.70.20">
    <property type="match status" value="1"/>
</dbReference>
<dbReference type="PROSITE" id="PS00198">
    <property type="entry name" value="4FE4S_FER_1"/>
    <property type="match status" value="1"/>
</dbReference>
<feature type="binding site" evidence="12">
    <location>
        <position position="145"/>
    </location>
    <ligand>
        <name>FAD</name>
        <dbReference type="ChEBI" id="CHEBI:57692"/>
    </ligand>
</feature>
<dbReference type="GO" id="GO:0051536">
    <property type="term" value="F:iron-sulfur cluster binding"/>
    <property type="evidence" value="ECO:0007669"/>
    <property type="project" value="UniProtKB-KW"/>
</dbReference>
<dbReference type="InterPro" id="IPR017900">
    <property type="entry name" value="4Fe4S_Fe_S_CS"/>
</dbReference>
<keyword evidence="10" id="KW-0411">Iron-sulfur</keyword>
<dbReference type="Pfam" id="PF00037">
    <property type="entry name" value="Fer4"/>
    <property type="match status" value="1"/>
</dbReference>
<keyword evidence="6 12" id="KW-0274">FAD</keyword>
<dbReference type="InterPro" id="IPR055275">
    <property type="entry name" value="Ferredox_Rdtase"/>
</dbReference>
<dbReference type="SUPFAM" id="SSF51971">
    <property type="entry name" value="Nucleotide-binding domain"/>
    <property type="match status" value="2"/>
</dbReference>
<evidence type="ECO:0000256" key="6">
    <source>
        <dbReference type="ARBA" id="ARBA00022827"/>
    </source>
</evidence>
<dbReference type="PIRSF" id="PIRSF000362">
    <property type="entry name" value="FNR"/>
    <property type="match status" value="1"/>
</dbReference>
<feature type="binding site" evidence="12">
    <location>
        <position position="117"/>
    </location>
    <ligand>
        <name>FAD</name>
        <dbReference type="ChEBI" id="CHEBI:57692"/>
    </ligand>
</feature>
<evidence type="ECO:0000256" key="12">
    <source>
        <dbReference type="PIRSR" id="PIRSR000362-1"/>
    </source>
</evidence>
<dbReference type="CDD" id="cd04410">
    <property type="entry name" value="DMSOR_beta-like"/>
    <property type="match status" value="1"/>
</dbReference>
<feature type="binding site" evidence="12">
    <location>
        <begin position="473"/>
        <end position="475"/>
    </location>
    <ligand>
        <name>FAD</name>
        <dbReference type="ChEBI" id="CHEBI:57692"/>
    </ligand>
</feature>
<dbReference type="AlphaFoldDB" id="A0A495KAL7"/>
<dbReference type="EC" id="1.18.1.2" evidence="3"/>
<evidence type="ECO:0000313" key="15">
    <source>
        <dbReference type="EMBL" id="RKR97614.1"/>
    </source>
</evidence>
<evidence type="ECO:0000256" key="10">
    <source>
        <dbReference type="ARBA" id="ARBA00023014"/>
    </source>
</evidence>
<evidence type="ECO:0000256" key="4">
    <source>
        <dbReference type="ARBA" id="ARBA00022630"/>
    </source>
</evidence>
<dbReference type="Gene3D" id="3.40.50.720">
    <property type="entry name" value="NAD(P)-binding Rossmann-like Domain"/>
    <property type="match status" value="1"/>
</dbReference>
<dbReference type="PANTHER" id="PTHR48467:SF1">
    <property type="entry name" value="GLUTAMATE SYNTHASE 1 [NADH], CHLOROPLASTIC-LIKE"/>
    <property type="match status" value="1"/>
</dbReference>
<name>A0A495KAL7_WILMA</name>
<dbReference type="InterPro" id="IPR036188">
    <property type="entry name" value="FAD/NAD-bd_sf"/>
</dbReference>
<feature type="domain" description="4Fe-4S ferredoxin-type" evidence="14">
    <location>
        <begin position="37"/>
        <end position="66"/>
    </location>
</feature>
<dbReference type="GO" id="GO:0046872">
    <property type="term" value="F:metal ion binding"/>
    <property type="evidence" value="ECO:0007669"/>
    <property type="project" value="UniProtKB-KW"/>
</dbReference>
<dbReference type="SUPFAM" id="SSF54862">
    <property type="entry name" value="4Fe-4S ferredoxins"/>
    <property type="match status" value="1"/>
</dbReference>
<evidence type="ECO:0000256" key="13">
    <source>
        <dbReference type="PIRSR" id="PIRSR000362-2"/>
    </source>
</evidence>
<proteinExistence type="inferred from homology"/>
<keyword evidence="5" id="KW-0479">Metal-binding</keyword>
<dbReference type="GO" id="GO:0004324">
    <property type="term" value="F:ferredoxin-NADP+ reductase activity"/>
    <property type="evidence" value="ECO:0007669"/>
    <property type="project" value="UniProtKB-EC"/>
</dbReference>
<evidence type="ECO:0000256" key="11">
    <source>
        <dbReference type="ARBA" id="ARBA00047776"/>
    </source>
</evidence>
<evidence type="ECO:0000259" key="14">
    <source>
        <dbReference type="PROSITE" id="PS51379"/>
    </source>
</evidence>
<dbReference type="Proteomes" id="UP000274762">
    <property type="component" value="Unassembled WGS sequence"/>
</dbReference>
<comment type="similarity">
    <text evidence="2">Belongs to the ferredoxin--NADP reductase type 1 family.</text>
</comment>
<comment type="caution">
    <text evidence="15">The sequence shown here is derived from an EMBL/GenBank/DDBJ whole genome shotgun (WGS) entry which is preliminary data.</text>
</comment>
<feature type="binding site" evidence="13">
    <location>
        <position position="308"/>
    </location>
    <ligand>
        <name>NADP(+)</name>
        <dbReference type="ChEBI" id="CHEBI:58349"/>
    </ligand>
</feature>
<feature type="binding site" evidence="12">
    <location>
        <position position="181"/>
    </location>
    <ligand>
        <name>FAD</name>
        <dbReference type="ChEBI" id="CHEBI:57692"/>
    </ligand>
</feature>
<feature type="domain" description="4Fe-4S ferredoxin-type" evidence="14">
    <location>
        <begin position="1"/>
        <end position="29"/>
    </location>
</feature>
<protein>
    <recommendedName>
        <fullName evidence="3">ferredoxin--NADP(+) reductase</fullName>
        <ecNumber evidence="3">1.18.1.2</ecNumber>
    </recommendedName>
</protein>
<dbReference type="InterPro" id="IPR023753">
    <property type="entry name" value="FAD/NAD-binding_dom"/>
</dbReference>
<keyword evidence="7 13" id="KW-0521">NADP</keyword>
<evidence type="ECO:0000256" key="7">
    <source>
        <dbReference type="ARBA" id="ARBA00022857"/>
    </source>
</evidence>
<feature type="binding site" evidence="13">
    <location>
        <begin position="296"/>
        <end position="297"/>
    </location>
    <ligand>
        <name>NADP(+)</name>
        <dbReference type="ChEBI" id="CHEBI:58349"/>
    </ligand>
</feature>
<evidence type="ECO:0000256" key="1">
    <source>
        <dbReference type="ARBA" id="ARBA00001974"/>
    </source>
</evidence>
<comment type="catalytic activity">
    <reaction evidence="11">
        <text>2 reduced [2Fe-2S]-[ferredoxin] + NADP(+) + H(+) = 2 oxidized [2Fe-2S]-[ferredoxin] + NADPH</text>
        <dbReference type="Rhea" id="RHEA:20125"/>
        <dbReference type="Rhea" id="RHEA-COMP:10000"/>
        <dbReference type="Rhea" id="RHEA-COMP:10001"/>
        <dbReference type="ChEBI" id="CHEBI:15378"/>
        <dbReference type="ChEBI" id="CHEBI:33737"/>
        <dbReference type="ChEBI" id="CHEBI:33738"/>
        <dbReference type="ChEBI" id="CHEBI:57783"/>
        <dbReference type="ChEBI" id="CHEBI:58349"/>
        <dbReference type="EC" id="1.18.1.2"/>
    </reaction>
</comment>
<sequence>MAFVILQACCNDASCVDVCPVNCIHPTPDEPDFMRTEMLHIDPQTCIDCGACVEACPVEAIKAEDELDDPELPFIELNADYFEQHPLQTGQLDVPKPLWRKADFSQMRVAIVGSGPAAFYAASELIALKGVQVDMFERLLTPYGLVRSGVAPDHPGTKAVTDIFRTLERRKNFRLHLGVQIGVDLTHEELLAHNHAVIYAVGASSDRRLGISGEDLPGSHTATEFVGWYNGHPDFADRTYDLSGERAVIVGNGNVALDVARILLTDPDDLDRTDIADHALEVLRTSNIREVVVLGRRGVAQAGYTNPEMMALRHLPGVDLLIDPDETQIDEVTRGILDSPDTESSVKAKVSLARKVAEEGGSGAAKRLVLRYLASPTEISGTDRVESVRVTRNKLELTDTGTVVAVATETDETIDATLILRAVGYRGAPVPGVPFDDARGVISNIEGRVVALGGDRPIQGVYATGWVKRGPSGVIGTNKKCAADTVDLLLQDYVAGALADPPKDTDSFADLVSQRAPEVVDFAGWTLIDKAEKAAGKPRKRPRVKFVDVDSMRAVVRGD</sequence>
<gene>
    <name evidence="15" type="ORF">DFJ75_4500</name>
</gene>
<reference evidence="15 16" key="1">
    <citation type="submission" date="2018-10" db="EMBL/GenBank/DDBJ databases">
        <title>Sequencing the genomes of 1000 actinobacteria strains.</title>
        <authorList>
            <person name="Klenk H.-P."/>
        </authorList>
    </citation>
    <scope>NUCLEOTIDE SEQUENCE [LARGE SCALE GENOMIC DNA]</scope>
    <source>
        <strain evidence="15 16">DSM 44343</strain>
    </source>
</reference>
<accession>A0A495KAL7</accession>
<evidence type="ECO:0000256" key="3">
    <source>
        <dbReference type="ARBA" id="ARBA00013223"/>
    </source>
</evidence>